<dbReference type="STRING" id="260552.Mag101_07135"/>
<evidence type="ECO:0000313" key="6">
    <source>
        <dbReference type="EMBL" id="AQQ67435.1"/>
    </source>
</evidence>
<evidence type="ECO:0000256" key="4">
    <source>
        <dbReference type="ARBA" id="ARBA00023136"/>
    </source>
</evidence>
<name>A0A1Q2M3X6_9GAMM</name>
<feature type="transmembrane region" description="Helical" evidence="5">
    <location>
        <begin position="216"/>
        <end position="237"/>
    </location>
</feature>
<evidence type="ECO:0000313" key="7">
    <source>
        <dbReference type="Proteomes" id="UP000188219"/>
    </source>
</evidence>
<gene>
    <name evidence="6" type="ORF">Mag101_07135</name>
</gene>
<feature type="transmembrane region" description="Helical" evidence="5">
    <location>
        <begin position="151"/>
        <end position="173"/>
    </location>
</feature>
<keyword evidence="4 5" id="KW-0472">Membrane</keyword>
<feature type="transmembrane region" description="Helical" evidence="5">
    <location>
        <begin position="6"/>
        <end position="27"/>
    </location>
</feature>
<dbReference type="InterPro" id="IPR003689">
    <property type="entry name" value="ZIP"/>
</dbReference>
<evidence type="ECO:0000256" key="1">
    <source>
        <dbReference type="ARBA" id="ARBA00004141"/>
    </source>
</evidence>
<organism evidence="6 7">
    <name type="scientific">Microbulbifer agarilyticus</name>
    <dbReference type="NCBI Taxonomy" id="260552"/>
    <lineage>
        <taxon>Bacteria</taxon>
        <taxon>Pseudomonadati</taxon>
        <taxon>Pseudomonadota</taxon>
        <taxon>Gammaproteobacteria</taxon>
        <taxon>Cellvibrionales</taxon>
        <taxon>Microbulbiferaceae</taxon>
        <taxon>Microbulbifer</taxon>
    </lineage>
</organism>
<evidence type="ECO:0000256" key="2">
    <source>
        <dbReference type="ARBA" id="ARBA00022692"/>
    </source>
</evidence>
<evidence type="ECO:0000256" key="3">
    <source>
        <dbReference type="ARBA" id="ARBA00022989"/>
    </source>
</evidence>
<feature type="transmembrane region" description="Helical" evidence="5">
    <location>
        <begin position="36"/>
        <end position="58"/>
    </location>
</feature>
<dbReference type="EMBL" id="CP019650">
    <property type="protein sequence ID" value="AQQ67435.1"/>
    <property type="molecule type" value="Genomic_DNA"/>
</dbReference>
<dbReference type="KEGG" id="maga:Mag101_07135"/>
<sequence>MVLSLKFASAVFIFACGIAGGMLPWWVQSGSRGKRWLGLGIAFSGGVLLGAGFIHLLADANDEFHQLWPQNDYPWAMLLAASSFLLVLFVERVAPRLGRVPVGSSITGEKSHVIEAVKASNTYPYLLLLTLSVHSLLAGLAMGAQSTLSNFAVVFLAIIAHKVCAGFALGASLHRIGMARHRARGLVAGFAIMTPLGIIIGALITDALASHSQMLFEAVFDAVAAGTFVYIATFDVIREEFLPPPPDRMSKWLAAILGLALMAVVAIWT</sequence>
<dbReference type="PANTHER" id="PTHR11040">
    <property type="entry name" value="ZINC/IRON TRANSPORTER"/>
    <property type="match status" value="1"/>
</dbReference>
<evidence type="ECO:0008006" key="8">
    <source>
        <dbReference type="Google" id="ProtNLM"/>
    </source>
</evidence>
<dbReference type="GO" id="GO:0005385">
    <property type="term" value="F:zinc ion transmembrane transporter activity"/>
    <property type="evidence" value="ECO:0007669"/>
    <property type="project" value="TreeGrafter"/>
</dbReference>
<dbReference type="RefSeq" id="WP_077402749.1">
    <property type="nucleotide sequence ID" value="NZ_CP019650.1"/>
</dbReference>
<dbReference type="AlphaFoldDB" id="A0A1Q2M3X6"/>
<dbReference type="OrthoDB" id="5641792at2"/>
<dbReference type="GO" id="GO:0016020">
    <property type="term" value="C:membrane"/>
    <property type="evidence" value="ECO:0007669"/>
    <property type="project" value="UniProtKB-SubCell"/>
</dbReference>
<reference evidence="6" key="1">
    <citation type="submission" date="2017-02" db="EMBL/GenBank/DDBJ databases">
        <title>Genome of Microbulbifer agarilyticus GP101.</title>
        <authorList>
            <person name="Jung J."/>
            <person name="Bae S.S."/>
            <person name="Baek K."/>
        </authorList>
    </citation>
    <scope>NUCLEOTIDE SEQUENCE [LARGE SCALE GENOMIC DNA]</scope>
    <source>
        <strain evidence="6">GP101</strain>
    </source>
</reference>
<accession>A0A1Q2M3X6</accession>
<dbReference type="PANTHER" id="PTHR11040:SF140">
    <property type="entry name" value="ZRT (ZRT), IRT- (IRT-) LIKE PROTEIN TRANSPORTER"/>
    <property type="match status" value="1"/>
</dbReference>
<dbReference type="Pfam" id="PF02535">
    <property type="entry name" value="Zip"/>
    <property type="match status" value="2"/>
</dbReference>
<keyword evidence="3 5" id="KW-1133">Transmembrane helix</keyword>
<protein>
    <recommendedName>
        <fullName evidence="8">ZIP family metal transporter</fullName>
    </recommendedName>
</protein>
<comment type="subcellular location">
    <subcellularLocation>
        <location evidence="1">Membrane</location>
        <topology evidence="1">Multi-pass membrane protein</topology>
    </subcellularLocation>
</comment>
<proteinExistence type="predicted"/>
<evidence type="ECO:0000256" key="5">
    <source>
        <dbReference type="SAM" id="Phobius"/>
    </source>
</evidence>
<keyword evidence="2 5" id="KW-0812">Transmembrane</keyword>
<feature type="transmembrane region" description="Helical" evidence="5">
    <location>
        <begin position="125"/>
        <end position="145"/>
    </location>
</feature>
<dbReference type="Proteomes" id="UP000188219">
    <property type="component" value="Chromosome"/>
</dbReference>
<feature type="transmembrane region" description="Helical" evidence="5">
    <location>
        <begin position="73"/>
        <end position="90"/>
    </location>
</feature>
<keyword evidence="7" id="KW-1185">Reference proteome</keyword>
<feature type="transmembrane region" description="Helical" evidence="5">
    <location>
        <begin position="185"/>
        <end position="204"/>
    </location>
</feature>
<feature type="transmembrane region" description="Helical" evidence="5">
    <location>
        <begin position="249"/>
        <end position="268"/>
    </location>
</feature>